<dbReference type="STRING" id="930131.SAMN05216389_10337"/>
<gene>
    <name evidence="2" type="ORF">SAMN05216389_10337</name>
</gene>
<dbReference type="InterPro" id="IPR043148">
    <property type="entry name" value="TagF_C"/>
</dbReference>
<accession>A0A1I0A200</accession>
<dbReference type="EMBL" id="FOHE01000003">
    <property type="protein sequence ID" value="SES88165.1"/>
    <property type="molecule type" value="Genomic_DNA"/>
</dbReference>
<organism evidence="2 3">
    <name type="scientific">Oceanobacillus limi</name>
    <dbReference type="NCBI Taxonomy" id="930131"/>
    <lineage>
        <taxon>Bacteria</taxon>
        <taxon>Bacillati</taxon>
        <taxon>Bacillota</taxon>
        <taxon>Bacilli</taxon>
        <taxon>Bacillales</taxon>
        <taxon>Bacillaceae</taxon>
        <taxon>Oceanobacillus</taxon>
    </lineage>
</organism>
<evidence type="ECO:0000313" key="2">
    <source>
        <dbReference type="EMBL" id="SES88165.1"/>
    </source>
</evidence>
<keyword evidence="1" id="KW-0812">Transmembrane</keyword>
<keyword evidence="1" id="KW-1133">Transmembrane helix</keyword>
<name>A0A1I0A200_9BACI</name>
<dbReference type="GO" id="GO:0016020">
    <property type="term" value="C:membrane"/>
    <property type="evidence" value="ECO:0007669"/>
    <property type="project" value="InterPro"/>
</dbReference>
<dbReference type="Gene3D" id="3.40.50.12580">
    <property type="match status" value="1"/>
</dbReference>
<dbReference type="Proteomes" id="UP000198618">
    <property type="component" value="Unassembled WGS sequence"/>
</dbReference>
<keyword evidence="3" id="KW-1185">Reference proteome</keyword>
<feature type="transmembrane region" description="Helical" evidence="1">
    <location>
        <begin position="106"/>
        <end position="126"/>
    </location>
</feature>
<reference evidence="2 3" key="1">
    <citation type="submission" date="2016-10" db="EMBL/GenBank/DDBJ databases">
        <authorList>
            <person name="de Groot N.N."/>
        </authorList>
    </citation>
    <scope>NUCLEOTIDE SEQUENCE [LARGE SCALE GENOMIC DNA]</scope>
    <source>
        <strain evidence="2 3">IBRC-M 10780</strain>
    </source>
</reference>
<dbReference type="RefSeq" id="WP_090867282.1">
    <property type="nucleotide sequence ID" value="NZ_FOHE01000003.1"/>
</dbReference>
<keyword evidence="1" id="KW-0472">Membrane</keyword>
<dbReference type="GO" id="GO:0047355">
    <property type="term" value="F:CDP-glycerol glycerophosphotransferase activity"/>
    <property type="evidence" value="ECO:0007669"/>
    <property type="project" value="InterPro"/>
</dbReference>
<dbReference type="InterPro" id="IPR007554">
    <property type="entry name" value="Glycerophosphate_synth"/>
</dbReference>
<evidence type="ECO:0000313" key="3">
    <source>
        <dbReference type="Proteomes" id="UP000198618"/>
    </source>
</evidence>
<proteinExistence type="predicted"/>
<dbReference type="OrthoDB" id="2033017at2"/>
<sequence length="657" mass="78620">MVHQEKFAEVEDGRLSFINGYCDFNGNKSVINKRRKYNKKYIVYDKFGKAIIKNDHEQMKIIDQVQLDNERIVFYIDSQKRVSFFRTKQSNYSIDKVINKVEQTPIFRNMIILFFSAFYFIGIMRFRNYDFNEAKLTLGYDKSIDYKINFLFPVTIRSKFRMNTNLLSLFIHLYWVRIPIKDIYKHYVRTSDINTPIYIRIVNPDIHFIYNMKSNVQHKYNKKHYLYNTRSLRLKRENMELFIRKSITGQYVIVTTNILNKTVIIKEYLAYFLGKLITSNRHQYNIYFEKFAAGASESAFELFKHAYSQGDQCIYVLDRNHPQFSSLKSTFKNALVAKNSFASFYYIFLARSFISSDLSTHIQRRLYDNDYLIKKKILENKNKIFLQHGVSLATNVFERGYYNRKVPISPDYVLVNSKFEMDLFIDKTNYGADRLIPTGLPNLDLYFDTRNESKEEITFMLTWRPWDLTGDIKSESYLDRYFSFLKMIEEQHFYANKKVNVILHPKSKIILQDQFPQIYEQYKHLFYEGDIKEALIRSKVLISDYSSVVFYAFAGGSNIIFYWEDKVIAEREYGAPNILQKEIAFGDIAYRFHELQPLIEFNYSRQQSYNFKYNFTKLVEYNSGNNTENTYRYIYNHIFREEIPVKALKEKQSFQGN</sequence>
<evidence type="ECO:0000256" key="1">
    <source>
        <dbReference type="SAM" id="Phobius"/>
    </source>
</evidence>
<dbReference type="Pfam" id="PF04464">
    <property type="entry name" value="Glyphos_transf"/>
    <property type="match status" value="1"/>
</dbReference>
<protein>
    <submittedName>
        <fullName evidence="2">CDP-glycerol glycerophosphotransferase, TagB/SpsB family</fullName>
    </submittedName>
</protein>
<keyword evidence="2" id="KW-0808">Transferase</keyword>
<dbReference type="AlphaFoldDB" id="A0A1I0A200"/>